<dbReference type="Proteomes" id="UP000178370">
    <property type="component" value="Unassembled WGS sequence"/>
</dbReference>
<name>A0A1F6CN82_9BACT</name>
<dbReference type="InterPro" id="IPR050708">
    <property type="entry name" value="T6SS_VgrG/RHS"/>
</dbReference>
<evidence type="ECO:0000313" key="4">
    <source>
        <dbReference type="Proteomes" id="UP000178370"/>
    </source>
</evidence>
<accession>A0A1F6CN82</accession>
<comment type="caution">
    <text evidence="3">The sequence shown here is derived from an EMBL/GenBank/DDBJ whole genome shotgun (WGS) entry which is preliminary data.</text>
</comment>
<dbReference type="PANTHER" id="PTHR32305">
    <property type="match status" value="1"/>
</dbReference>
<dbReference type="Gene3D" id="2.180.10.10">
    <property type="entry name" value="RHS repeat-associated core"/>
    <property type="match status" value="1"/>
</dbReference>
<dbReference type="STRING" id="1798482.A2763_01660"/>
<gene>
    <name evidence="3" type="ORF">A2763_01660</name>
</gene>
<dbReference type="NCBIfam" id="TIGR03696">
    <property type="entry name" value="Rhs_assc_core"/>
    <property type="match status" value="1"/>
</dbReference>
<reference evidence="3 4" key="1">
    <citation type="journal article" date="2016" name="Nat. Commun.">
        <title>Thousands of microbial genomes shed light on interconnected biogeochemical processes in an aquifer system.</title>
        <authorList>
            <person name="Anantharaman K."/>
            <person name="Brown C.T."/>
            <person name="Hug L.A."/>
            <person name="Sharon I."/>
            <person name="Castelle C.J."/>
            <person name="Probst A.J."/>
            <person name="Thomas B.C."/>
            <person name="Singh A."/>
            <person name="Wilkins M.J."/>
            <person name="Karaoz U."/>
            <person name="Brodie E.L."/>
            <person name="Williams K.H."/>
            <person name="Hubbard S.S."/>
            <person name="Banfield J.F."/>
        </authorList>
    </citation>
    <scope>NUCLEOTIDE SEQUENCE [LARGE SCALE GENOMIC DNA]</scope>
</reference>
<keyword evidence="1" id="KW-0677">Repeat</keyword>
<evidence type="ECO:0000256" key="1">
    <source>
        <dbReference type="ARBA" id="ARBA00022737"/>
    </source>
</evidence>
<feature type="domain" description="Teneurin-like YD-shell" evidence="2">
    <location>
        <begin position="28"/>
        <end position="335"/>
    </location>
</feature>
<proteinExistence type="predicted"/>
<dbReference type="EMBL" id="MFKV01000014">
    <property type="protein sequence ID" value="OGG50461.1"/>
    <property type="molecule type" value="Genomic_DNA"/>
</dbReference>
<dbReference type="Pfam" id="PF25023">
    <property type="entry name" value="TEN_YD-shell"/>
    <property type="match status" value="1"/>
</dbReference>
<organism evidence="3 4">
    <name type="scientific">Candidatus Kaiserbacteria bacterium RIFCSPHIGHO2_01_FULL_54_36</name>
    <dbReference type="NCBI Taxonomy" id="1798482"/>
    <lineage>
        <taxon>Bacteria</taxon>
        <taxon>Candidatus Kaiseribacteriota</taxon>
    </lineage>
</organism>
<dbReference type="InterPro" id="IPR056823">
    <property type="entry name" value="TEN-like_YD-shell"/>
</dbReference>
<sequence>MKTSTNPQGDVNGLYNAGSGLACSTGGVISSTTVQNISYTYDANGNITQISDMGSTTASRTVAYEYDDLNRLTLASTTAASSTPYRQSYSYDILGSITGLAISGATSTYTYANTGYANPHSVTSLAGTTYTYDKSGNVTSAGTKAFSWNYRDRLMQVATGTASTTYAYDNQNQRVRQTVLGVSTTTYAGKNFDKVATSTQATTTSYIFSGDILVATVVGNGTATTTYYVHPDHLGSTNVVTSASGTVVQTLEYYPYGSIRINVSSDSSSASRQFIAQYADLISALNYLNARYYNAASGQFISQDPMFVTLSADAYELLKDPQQLNSYSYARNNPISMSDPTGLLTQREQQIIQLQIQVIYLQVALINVYLGTAAAGSAFLDPIQGYQDATNKSGNVSTPEQIGANIGTSAAIATLLPAIRAGVASILKRSTQSVTDAAVASGRATNMSGTVHGNSLSYEGESYGYVLVNKSTKEIVKFGETIHPETRYPKAFLNQNNLELQVISAGSKAETHAWQHSMITEWYKDFGTLPAINKSFW</sequence>
<dbReference type="PROSITE" id="PS51257">
    <property type="entry name" value="PROKAR_LIPOPROTEIN"/>
    <property type="match status" value="1"/>
</dbReference>
<dbReference type="AlphaFoldDB" id="A0A1F6CN82"/>
<dbReference type="InterPro" id="IPR022385">
    <property type="entry name" value="Rhs_assc_core"/>
</dbReference>
<protein>
    <recommendedName>
        <fullName evidence="2">Teneurin-like YD-shell domain-containing protein</fullName>
    </recommendedName>
</protein>
<evidence type="ECO:0000313" key="3">
    <source>
        <dbReference type="EMBL" id="OGG50461.1"/>
    </source>
</evidence>
<dbReference type="PANTHER" id="PTHR32305:SF15">
    <property type="entry name" value="PROTEIN RHSA-RELATED"/>
    <property type="match status" value="1"/>
</dbReference>
<evidence type="ECO:0000259" key="2">
    <source>
        <dbReference type="Pfam" id="PF25023"/>
    </source>
</evidence>